<keyword evidence="3" id="KW-1185">Reference proteome</keyword>
<feature type="non-terminal residue" evidence="2">
    <location>
        <position position="1"/>
    </location>
</feature>
<protein>
    <submittedName>
        <fullName evidence="2">Acylamino-acid-releasing enzyme</fullName>
    </submittedName>
</protein>
<evidence type="ECO:0000259" key="1">
    <source>
        <dbReference type="Pfam" id="PF22936"/>
    </source>
</evidence>
<dbReference type="AlphaFoldDB" id="A0A392MD08"/>
<dbReference type="Pfam" id="PF22936">
    <property type="entry name" value="Pol_BBD"/>
    <property type="match status" value="1"/>
</dbReference>
<sequence length="258" mass="29096">FHWCEFSSNSQQLASTVGKRNKSQIRYHGFKVGFQKVYRHKRLWVMEGKDEAILIQQKCVEALKGEAQMSVHLSAAEKSEMNDKAISAIILCLSDKVLIEVARETSYKNFKDTMLYGKEGTITLDEVQSALRTKELDKFKDLKVDDSGECLNVSSREVKTKKDCPQRGGSGNSSAQIAKKKVMSAGALTVTSCEPEKSWIMDSRCSYHICPRKEYFETLELKESGVVRLGNNKACKVQGMGTICLKMIDDRDFLLKKV</sequence>
<comment type="caution">
    <text evidence="2">The sequence shown here is derived from an EMBL/GenBank/DDBJ whole genome shotgun (WGS) entry which is preliminary data.</text>
</comment>
<accession>A0A392MD08</accession>
<dbReference type="InterPro" id="IPR054722">
    <property type="entry name" value="PolX-like_BBD"/>
</dbReference>
<evidence type="ECO:0000313" key="2">
    <source>
        <dbReference type="EMBL" id="MCH84154.1"/>
    </source>
</evidence>
<feature type="non-terminal residue" evidence="2">
    <location>
        <position position="258"/>
    </location>
</feature>
<feature type="domain" description="Retrovirus-related Pol polyprotein from transposon TNT 1-94-like beta-barrel" evidence="1">
    <location>
        <begin position="199"/>
        <end position="258"/>
    </location>
</feature>
<reference evidence="2 3" key="1">
    <citation type="journal article" date="2018" name="Front. Plant Sci.">
        <title>Red Clover (Trifolium pratense) and Zigzag Clover (T. medium) - A Picture of Genomic Similarities and Differences.</title>
        <authorList>
            <person name="Dluhosova J."/>
            <person name="Istvanek J."/>
            <person name="Nedelnik J."/>
            <person name="Repkova J."/>
        </authorList>
    </citation>
    <scope>NUCLEOTIDE SEQUENCE [LARGE SCALE GENOMIC DNA]</scope>
    <source>
        <strain evidence="3">cv. 10/8</strain>
        <tissue evidence="2">Leaf</tissue>
    </source>
</reference>
<gene>
    <name evidence="2" type="ORF">A2U01_0004985</name>
</gene>
<organism evidence="2 3">
    <name type="scientific">Trifolium medium</name>
    <dbReference type="NCBI Taxonomy" id="97028"/>
    <lineage>
        <taxon>Eukaryota</taxon>
        <taxon>Viridiplantae</taxon>
        <taxon>Streptophyta</taxon>
        <taxon>Embryophyta</taxon>
        <taxon>Tracheophyta</taxon>
        <taxon>Spermatophyta</taxon>
        <taxon>Magnoliopsida</taxon>
        <taxon>eudicotyledons</taxon>
        <taxon>Gunneridae</taxon>
        <taxon>Pentapetalae</taxon>
        <taxon>rosids</taxon>
        <taxon>fabids</taxon>
        <taxon>Fabales</taxon>
        <taxon>Fabaceae</taxon>
        <taxon>Papilionoideae</taxon>
        <taxon>50 kb inversion clade</taxon>
        <taxon>NPAAA clade</taxon>
        <taxon>Hologalegina</taxon>
        <taxon>IRL clade</taxon>
        <taxon>Trifolieae</taxon>
        <taxon>Trifolium</taxon>
    </lineage>
</organism>
<name>A0A392MD08_9FABA</name>
<dbReference type="EMBL" id="LXQA010006345">
    <property type="protein sequence ID" value="MCH84154.1"/>
    <property type="molecule type" value="Genomic_DNA"/>
</dbReference>
<dbReference type="Proteomes" id="UP000265520">
    <property type="component" value="Unassembled WGS sequence"/>
</dbReference>
<evidence type="ECO:0000313" key="3">
    <source>
        <dbReference type="Proteomes" id="UP000265520"/>
    </source>
</evidence>
<proteinExistence type="predicted"/>